<evidence type="ECO:0000256" key="1">
    <source>
        <dbReference type="SAM" id="Coils"/>
    </source>
</evidence>
<comment type="caution">
    <text evidence="3">The sequence shown here is derived from an EMBL/GenBank/DDBJ whole genome shotgun (WGS) entry which is preliminary data.</text>
</comment>
<dbReference type="EMBL" id="JAIXMP010000031">
    <property type="protein sequence ID" value="KAI9251003.1"/>
    <property type="molecule type" value="Genomic_DNA"/>
</dbReference>
<keyword evidence="1" id="KW-0175">Coiled coil</keyword>
<dbReference type="Proteomes" id="UP001209540">
    <property type="component" value="Unassembled WGS sequence"/>
</dbReference>
<feature type="compositionally biased region" description="Polar residues" evidence="2">
    <location>
        <begin position="395"/>
        <end position="420"/>
    </location>
</feature>
<organism evidence="3 4">
    <name type="scientific">Phascolomyces articulosus</name>
    <dbReference type="NCBI Taxonomy" id="60185"/>
    <lineage>
        <taxon>Eukaryota</taxon>
        <taxon>Fungi</taxon>
        <taxon>Fungi incertae sedis</taxon>
        <taxon>Mucoromycota</taxon>
        <taxon>Mucoromycotina</taxon>
        <taxon>Mucoromycetes</taxon>
        <taxon>Mucorales</taxon>
        <taxon>Lichtheimiaceae</taxon>
        <taxon>Phascolomyces</taxon>
    </lineage>
</organism>
<feature type="compositionally biased region" description="Basic residues" evidence="2">
    <location>
        <begin position="27"/>
        <end position="36"/>
    </location>
</feature>
<keyword evidence="4" id="KW-1185">Reference proteome</keyword>
<evidence type="ECO:0000313" key="3">
    <source>
        <dbReference type="EMBL" id="KAI9251003.1"/>
    </source>
</evidence>
<accession>A0AAD5JS50</accession>
<reference evidence="3" key="2">
    <citation type="submission" date="2023-02" db="EMBL/GenBank/DDBJ databases">
        <authorList>
            <consortium name="DOE Joint Genome Institute"/>
            <person name="Mondo S.J."/>
            <person name="Chang Y."/>
            <person name="Wang Y."/>
            <person name="Ahrendt S."/>
            <person name="Andreopoulos W."/>
            <person name="Barry K."/>
            <person name="Beard J."/>
            <person name="Benny G.L."/>
            <person name="Blankenship S."/>
            <person name="Bonito G."/>
            <person name="Cuomo C."/>
            <person name="Desiro A."/>
            <person name="Gervers K.A."/>
            <person name="Hundley H."/>
            <person name="Kuo A."/>
            <person name="LaButti K."/>
            <person name="Lang B.F."/>
            <person name="Lipzen A."/>
            <person name="O'Donnell K."/>
            <person name="Pangilinan J."/>
            <person name="Reynolds N."/>
            <person name="Sandor L."/>
            <person name="Smith M.W."/>
            <person name="Tsang A."/>
            <person name="Grigoriev I.V."/>
            <person name="Stajich J.E."/>
            <person name="Spatafora J.W."/>
        </authorList>
    </citation>
    <scope>NUCLEOTIDE SEQUENCE</scope>
    <source>
        <strain evidence="3">RSA 2281</strain>
    </source>
</reference>
<sequence>MTEGSRFSARLQKKQQEQQQEDELRRRDRRYHPPHGQHHESYRPALCHYENPQGLVQQQQETLPSIYDTLSSLLDRTLAIEERMSYILDHQRQQGQILESLQQTLGIPDTPKRGHHLSNRNTITQKKSHPPTSSLTTVACSSKSRWMDIPTPSMKEIPSWPLPRIAPNGLPSAFVYRPRTKDGRKLHNPFLNELVDALYSLSTSPKTQALLWKFMDNTAMEGAEMIQKRVPYRERVLPWTFINEKVRKDVEKWVVKIGRNHTPPIPLDQCEGNWLAYTMLMRRWKSVILIEKRKRQYAKRLQSQERRIKSQARKKQEQQQEDDLKKLTRYIIQLSTDQELNISRLKTPIVIPAIEQEEEFNSPGDDAGEGTTHETSSSLYEGKIDSSSYSTSSSKWETCSNNNNKQSKEASTQHTNQQISDDGHPIYQQTPL</sequence>
<feature type="coiled-coil region" evidence="1">
    <location>
        <begin position="294"/>
        <end position="321"/>
    </location>
</feature>
<proteinExistence type="predicted"/>
<gene>
    <name evidence="3" type="ORF">BDA99DRAFT_608287</name>
</gene>
<reference evidence="3" key="1">
    <citation type="journal article" date="2022" name="IScience">
        <title>Evolution of zygomycete secretomes and the origins of terrestrial fungal ecologies.</title>
        <authorList>
            <person name="Chang Y."/>
            <person name="Wang Y."/>
            <person name="Mondo S."/>
            <person name="Ahrendt S."/>
            <person name="Andreopoulos W."/>
            <person name="Barry K."/>
            <person name="Beard J."/>
            <person name="Benny G.L."/>
            <person name="Blankenship S."/>
            <person name="Bonito G."/>
            <person name="Cuomo C."/>
            <person name="Desiro A."/>
            <person name="Gervers K.A."/>
            <person name="Hundley H."/>
            <person name="Kuo A."/>
            <person name="LaButti K."/>
            <person name="Lang B.F."/>
            <person name="Lipzen A."/>
            <person name="O'Donnell K."/>
            <person name="Pangilinan J."/>
            <person name="Reynolds N."/>
            <person name="Sandor L."/>
            <person name="Smith M.E."/>
            <person name="Tsang A."/>
            <person name="Grigoriev I.V."/>
            <person name="Stajich J.E."/>
            <person name="Spatafora J.W."/>
        </authorList>
    </citation>
    <scope>NUCLEOTIDE SEQUENCE</scope>
    <source>
        <strain evidence="3">RSA 2281</strain>
    </source>
</reference>
<feature type="region of interest" description="Disordered" evidence="2">
    <location>
        <begin position="1"/>
        <end position="42"/>
    </location>
</feature>
<feature type="region of interest" description="Disordered" evidence="2">
    <location>
        <begin position="354"/>
        <end position="432"/>
    </location>
</feature>
<evidence type="ECO:0000313" key="4">
    <source>
        <dbReference type="Proteomes" id="UP001209540"/>
    </source>
</evidence>
<dbReference type="AlphaFoldDB" id="A0AAD5JS50"/>
<feature type="region of interest" description="Disordered" evidence="2">
    <location>
        <begin position="108"/>
        <end position="137"/>
    </location>
</feature>
<feature type="compositionally biased region" description="Polar residues" evidence="2">
    <location>
        <begin position="119"/>
        <end position="137"/>
    </location>
</feature>
<protein>
    <submittedName>
        <fullName evidence="3">Uncharacterized protein</fullName>
    </submittedName>
</protein>
<name>A0AAD5JS50_9FUNG</name>
<evidence type="ECO:0000256" key="2">
    <source>
        <dbReference type="SAM" id="MobiDB-lite"/>
    </source>
</evidence>